<dbReference type="RefSeq" id="WP_237382966.1">
    <property type="nucleotide sequence ID" value="NZ_CP071793.1"/>
</dbReference>
<proteinExistence type="predicted"/>
<dbReference type="KEGG" id="scor:J3U87_10355"/>
<protein>
    <submittedName>
        <fullName evidence="2">Uncharacterized protein</fullName>
    </submittedName>
</protein>
<dbReference type="Proteomes" id="UP000663929">
    <property type="component" value="Chromosome"/>
</dbReference>
<evidence type="ECO:0000313" key="2">
    <source>
        <dbReference type="EMBL" id="QTD52868.1"/>
    </source>
</evidence>
<dbReference type="AlphaFoldDB" id="A0A8A4TUQ4"/>
<feature type="region of interest" description="Disordered" evidence="1">
    <location>
        <begin position="1"/>
        <end position="111"/>
    </location>
</feature>
<feature type="compositionally biased region" description="Polar residues" evidence="1">
    <location>
        <begin position="94"/>
        <end position="109"/>
    </location>
</feature>
<feature type="compositionally biased region" description="Low complexity" evidence="1">
    <location>
        <begin position="37"/>
        <end position="48"/>
    </location>
</feature>
<keyword evidence="3" id="KW-1185">Reference proteome</keyword>
<reference evidence="2" key="1">
    <citation type="submission" date="2021-03" db="EMBL/GenBank/DDBJ databases">
        <title>Acanthopleuribacteraceae sp. M133.</title>
        <authorList>
            <person name="Wang G."/>
        </authorList>
    </citation>
    <scope>NUCLEOTIDE SEQUENCE</scope>
    <source>
        <strain evidence="2">M133</strain>
    </source>
</reference>
<dbReference type="EMBL" id="CP071793">
    <property type="protein sequence ID" value="QTD52868.1"/>
    <property type="molecule type" value="Genomic_DNA"/>
</dbReference>
<feature type="compositionally biased region" description="Low complexity" evidence="1">
    <location>
        <begin position="57"/>
        <end position="75"/>
    </location>
</feature>
<feature type="compositionally biased region" description="Polar residues" evidence="1">
    <location>
        <begin position="1"/>
        <end position="32"/>
    </location>
</feature>
<evidence type="ECO:0000313" key="3">
    <source>
        <dbReference type="Proteomes" id="UP000663929"/>
    </source>
</evidence>
<gene>
    <name evidence="2" type="ORF">J3U87_10355</name>
</gene>
<sequence length="125" mass="12684">MIEPGSLNNPSNTQSGRLNSNVSKSEGSSQNKGAGGSAATSDTFSASAPEEGAPVYTNAGTTNARATGDRAQLAAQRREAQSEVDAEEAERLTGESTGLISGDQQTASDAQAAGLNESRILELIA</sequence>
<organism evidence="2 3">
    <name type="scientific">Sulfidibacter corallicola</name>
    <dbReference type="NCBI Taxonomy" id="2818388"/>
    <lineage>
        <taxon>Bacteria</taxon>
        <taxon>Pseudomonadati</taxon>
        <taxon>Acidobacteriota</taxon>
        <taxon>Holophagae</taxon>
        <taxon>Acanthopleuribacterales</taxon>
        <taxon>Acanthopleuribacteraceae</taxon>
        <taxon>Sulfidibacter</taxon>
    </lineage>
</organism>
<evidence type="ECO:0000256" key="1">
    <source>
        <dbReference type="SAM" id="MobiDB-lite"/>
    </source>
</evidence>
<accession>A0A8A4TUQ4</accession>
<name>A0A8A4TUQ4_SULCO</name>